<keyword evidence="6" id="KW-0997">Cell inner membrane</keyword>
<evidence type="ECO:0000313" key="12">
    <source>
        <dbReference type="EMBL" id="RFO97615.1"/>
    </source>
</evidence>
<dbReference type="GO" id="GO:0005886">
    <property type="term" value="C:plasma membrane"/>
    <property type="evidence" value="ECO:0007669"/>
    <property type="project" value="UniProtKB-SubCell"/>
</dbReference>
<evidence type="ECO:0000256" key="10">
    <source>
        <dbReference type="ARBA" id="ARBA00030772"/>
    </source>
</evidence>
<comment type="subcellular location">
    <subcellularLocation>
        <location evidence="1">Cell inner membrane</location>
    </subcellularLocation>
</comment>
<evidence type="ECO:0000256" key="4">
    <source>
        <dbReference type="ARBA" id="ARBA00022448"/>
    </source>
</evidence>
<evidence type="ECO:0000256" key="9">
    <source>
        <dbReference type="ARBA" id="ARBA00023136"/>
    </source>
</evidence>
<reference evidence="12 13" key="1">
    <citation type="submission" date="2018-05" db="EMBL/GenBank/DDBJ databases">
        <title>Rhodoferax soyangensis sp.nov., isolated from an oligotrophic freshwater lake.</title>
        <authorList>
            <person name="Park M."/>
        </authorList>
    </citation>
    <scope>NUCLEOTIDE SEQUENCE [LARGE SCALE GENOMIC DNA]</scope>
    <source>
        <strain evidence="12 13">IMCC26218</strain>
    </source>
</reference>
<evidence type="ECO:0000256" key="7">
    <source>
        <dbReference type="ARBA" id="ARBA00022692"/>
    </source>
</evidence>
<evidence type="ECO:0000256" key="11">
    <source>
        <dbReference type="SAM" id="Phobius"/>
    </source>
</evidence>
<organism evidence="12 13">
    <name type="scientific">Rhodoferax lacus</name>
    <dbReference type="NCBI Taxonomy" id="2184758"/>
    <lineage>
        <taxon>Bacteria</taxon>
        <taxon>Pseudomonadati</taxon>
        <taxon>Pseudomonadota</taxon>
        <taxon>Betaproteobacteria</taxon>
        <taxon>Burkholderiales</taxon>
        <taxon>Comamonadaceae</taxon>
        <taxon>Rhodoferax</taxon>
    </lineage>
</organism>
<proteinExistence type="inferred from homology"/>
<evidence type="ECO:0000256" key="2">
    <source>
        <dbReference type="ARBA" id="ARBA00007208"/>
    </source>
</evidence>
<gene>
    <name evidence="12" type="ORF">DIC66_07065</name>
</gene>
<dbReference type="RefSeq" id="WP_117175463.1">
    <property type="nucleotide sequence ID" value="NZ_QFZK01000003.1"/>
</dbReference>
<keyword evidence="4" id="KW-0813">Transport</keyword>
<dbReference type="Pfam" id="PF01203">
    <property type="entry name" value="T2SSN"/>
    <property type="match status" value="1"/>
</dbReference>
<dbReference type="Proteomes" id="UP000260665">
    <property type="component" value="Unassembled WGS sequence"/>
</dbReference>
<dbReference type="OrthoDB" id="8558191at2"/>
<dbReference type="AlphaFoldDB" id="A0A3E1RE23"/>
<accession>A0A3E1RE23</accession>
<feature type="transmembrane region" description="Helical" evidence="11">
    <location>
        <begin position="24"/>
        <end position="41"/>
    </location>
</feature>
<dbReference type="EMBL" id="QFZK01000003">
    <property type="protein sequence ID" value="RFO97615.1"/>
    <property type="molecule type" value="Genomic_DNA"/>
</dbReference>
<evidence type="ECO:0000256" key="8">
    <source>
        <dbReference type="ARBA" id="ARBA00022927"/>
    </source>
</evidence>
<evidence type="ECO:0000256" key="1">
    <source>
        <dbReference type="ARBA" id="ARBA00004533"/>
    </source>
</evidence>
<evidence type="ECO:0000256" key="6">
    <source>
        <dbReference type="ARBA" id="ARBA00022519"/>
    </source>
</evidence>
<keyword evidence="7 11" id="KW-0812">Transmembrane</keyword>
<dbReference type="InterPro" id="IPR022792">
    <property type="entry name" value="T2SS_protein-GspN"/>
</dbReference>
<evidence type="ECO:0000313" key="13">
    <source>
        <dbReference type="Proteomes" id="UP000260665"/>
    </source>
</evidence>
<dbReference type="GO" id="GO:0015628">
    <property type="term" value="P:protein secretion by the type II secretion system"/>
    <property type="evidence" value="ECO:0007669"/>
    <property type="project" value="InterPro"/>
</dbReference>
<name>A0A3E1RE23_9BURK</name>
<comment type="similarity">
    <text evidence="2">Belongs to the GSP N family.</text>
</comment>
<evidence type="ECO:0000256" key="3">
    <source>
        <dbReference type="ARBA" id="ARBA00021563"/>
    </source>
</evidence>
<evidence type="ECO:0000256" key="5">
    <source>
        <dbReference type="ARBA" id="ARBA00022475"/>
    </source>
</evidence>
<keyword evidence="9 11" id="KW-0472">Membrane</keyword>
<keyword evidence="13" id="KW-1185">Reference proteome</keyword>
<protein>
    <recommendedName>
        <fullName evidence="3">Type II secretion system protein N</fullName>
    </recommendedName>
    <alternativeName>
        <fullName evidence="10">General secretion pathway protein N</fullName>
    </alternativeName>
</protein>
<keyword evidence="11" id="KW-1133">Transmembrane helix</keyword>
<keyword evidence="5" id="KW-1003">Cell membrane</keyword>
<keyword evidence="8" id="KW-0653">Protein transport</keyword>
<dbReference type="GO" id="GO:0015627">
    <property type="term" value="C:type II protein secretion system complex"/>
    <property type="evidence" value="ECO:0007669"/>
    <property type="project" value="InterPro"/>
</dbReference>
<comment type="caution">
    <text evidence="12">The sequence shown here is derived from an EMBL/GenBank/DDBJ whole genome shotgun (WGS) entry which is preliminary data.</text>
</comment>
<sequence length="275" mass="29050">MARPTFAPSVRPATRSASAPSRGVWAWALLGGLIGALWATLQWAPAVWVQRAAFAATSGRVVLRDSQGTLWHGSAQLGFTGGTGSSDSARLPGRVQWDLGLGLGGLQLALRADCCTPQAQQLTLTPGLRNWRLQVAAGESTWPAAVLSGLGTPWNTVQLQGPLQLRTPGLTLVSSVDRLSVEGSLSLDMPALSSRLSTLRPLGSYRLQLQGGEQPSLDLRTVEGSLQLQGVGHWTAAHLRFVGEARADTAHEAELSNLLNIMGQRDGARSVITLG</sequence>